<dbReference type="InterPro" id="IPR011006">
    <property type="entry name" value="CheY-like_superfamily"/>
</dbReference>
<keyword evidence="4" id="KW-0902">Two-component regulatory system</keyword>
<name>A0A8J3ASQ3_9BACI</name>
<accession>A0A8J3ASQ3</accession>
<dbReference type="CDD" id="cd00383">
    <property type="entry name" value="trans_reg_C"/>
    <property type="match status" value="1"/>
</dbReference>
<dbReference type="InterPro" id="IPR036388">
    <property type="entry name" value="WH-like_DNA-bd_sf"/>
</dbReference>
<sequence length="227" mass="26077">MNTVNVLVVDDDDHIRELISIFLSGEGYSVIEAENGEKALSLLESNQIQIAVVDVMMPEVDGYEFTKELKRFYDIPVLMVTAKGESQDKLKGFDLGVDDYVVKPFDPLELVARVKVLLRRYQLLVDKNLHVGNLVINQIKYEIAVDQHTIMLPLKEFELLFKLASQGGRIFTRNDLIEQIWGLDYEGDERTVDVHIKRVRERLREINATVEIVTVRGLGYKLEEIRS</sequence>
<dbReference type="GO" id="GO:0000156">
    <property type="term" value="F:phosphorelay response regulator activity"/>
    <property type="evidence" value="ECO:0007669"/>
    <property type="project" value="TreeGrafter"/>
</dbReference>
<keyword evidence="5" id="KW-0805">Transcription regulation</keyword>
<dbReference type="InterPro" id="IPR001789">
    <property type="entry name" value="Sig_transdc_resp-reg_receiver"/>
</dbReference>
<evidence type="ECO:0000256" key="11">
    <source>
        <dbReference type="ARBA" id="ARBA00039976"/>
    </source>
</evidence>
<evidence type="ECO:0000256" key="1">
    <source>
        <dbReference type="ARBA" id="ARBA00004496"/>
    </source>
</evidence>
<evidence type="ECO:0000256" key="12">
    <source>
        <dbReference type="PROSITE-ProRule" id="PRU00169"/>
    </source>
</evidence>
<keyword evidence="9" id="KW-0804">Transcription</keyword>
<dbReference type="GO" id="GO:0006355">
    <property type="term" value="P:regulation of DNA-templated transcription"/>
    <property type="evidence" value="ECO:0007669"/>
    <property type="project" value="InterPro"/>
</dbReference>
<dbReference type="PANTHER" id="PTHR48111:SF49">
    <property type="entry name" value="HEME RESPONSE REGULATOR HSSR"/>
    <property type="match status" value="1"/>
</dbReference>
<comment type="subcellular location">
    <subcellularLocation>
        <location evidence="1">Cytoplasm</location>
    </subcellularLocation>
</comment>
<feature type="modified residue" description="4-aspartylphosphate" evidence="12">
    <location>
        <position position="54"/>
    </location>
</feature>
<proteinExistence type="predicted"/>
<dbReference type="CDD" id="cd17574">
    <property type="entry name" value="REC_OmpR"/>
    <property type="match status" value="1"/>
</dbReference>
<evidence type="ECO:0000313" key="17">
    <source>
        <dbReference type="Proteomes" id="UP000626244"/>
    </source>
</evidence>
<dbReference type="FunFam" id="1.10.10.10:FF:000018">
    <property type="entry name" value="DNA-binding response regulator ResD"/>
    <property type="match status" value="1"/>
</dbReference>
<feature type="domain" description="OmpR/PhoB-type" evidence="15">
    <location>
        <begin position="126"/>
        <end position="224"/>
    </location>
</feature>
<dbReference type="SMART" id="SM00862">
    <property type="entry name" value="Trans_reg_C"/>
    <property type="match status" value="1"/>
</dbReference>
<keyword evidence="2" id="KW-0963">Cytoplasm</keyword>
<dbReference type="AlphaFoldDB" id="A0A8J3ASQ3"/>
<dbReference type="Gene3D" id="6.10.250.690">
    <property type="match status" value="1"/>
</dbReference>
<evidence type="ECO:0000256" key="6">
    <source>
        <dbReference type="ARBA" id="ARBA00023026"/>
    </source>
</evidence>
<keyword evidence="8" id="KW-0010">Activator</keyword>
<dbReference type="Gene3D" id="3.40.50.2300">
    <property type="match status" value="1"/>
</dbReference>
<evidence type="ECO:0000256" key="2">
    <source>
        <dbReference type="ARBA" id="ARBA00022490"/>
    </source>
</evidence>
<evidence type="ECO:0000256" key="7">
    <source>
        <dbReference type="ARBA" id="ARBA00023125"/>
    </source>
</evidence>
<dbReference type="Pfam" id="PF00486">
    <property type="entry name" value="Trans_reg_C"/>
    <property type="match status" value="1"/>
</dbReference>
<evidence type="ECO:0000256" key="10">
    <source>
        <dbReference type="ARBA" id="ARBA00037471"/>
    </source>
</evidence>
<dbReference type="SMART" id="SM00448">
    <property type="entry name" value="REC"/>
    <property type="match status" value="1"/>
</dbReference>
<dbReference type="SUPFAM" id="SSF52172">
    <property type="entry name" value="CheY-like"/>
    <property type="match status" value="1"/>
</dbReference>
<evidence type="ECO:0000256" key="4">
    <source>
        <dbReference type="ARBA" id="ARBA00023012"/>
    </source>
</evidence>
<dbReference type="OrthoDB" id="9790442at2"/>
<evidence type="ECO:0000256" key="5">
    <source>
        <dbReference type="ARBA" id="ARBA00023015"/>
    </source>
</evidence>
<comment type="caution">
    <text evidence="16">The sequence shown here is derived from an EMBL/GenBank/DDBJ whole genome shotgun (WGS) entry which is preliminary data.</text>
</comment>
<reference evidence="17" key="1">
    <citation type="journal article" date="2019" name="Int. J. Syst. Evol. Microbiol.">
        <title>The Global Catalogue of Microorganisms (GCM) 10K type strain sequencing project: providing services to taxonomists for standard genome sequencing and annotation.</title>
        <authorList>
            <consortium name="The Broad Institute Genomics Platform"/>
            <consortium name="The Broad Institute Genome Sequencing Center for Infectious Disease"/>
            <person name="Wu L."/>
            <person name="Ma J."/>
        </authorList>
    </citation>
    <scope>NUCLEOTIDE SEQUENCE [LARGE SCALE GENOMIC DNA]</scope>
    <source>
        <strain evidence="17">CGMCC 1.14993</strain>
    </source>
</reference>
<keyword evidence="6" id="KW-0843">Virulence</keyword>
<evidence type="ECO:0000313" key="16">
    <source>
        <dbReference type="EMBL" id="GGI15483.1"/>
    </source>
</evidence>
<evidence type="ECO:0000256" key="8">
    <source>
        <dbReference type="ARBA" id="ARBA00023159"/>
    </source>
</evidence>
<dbReference type="InterPro" id="IPR039420">
    <property type="entry name" value="WalR-like"/>
</dbReference>
<dbReference type="EMBL" id="BMHB01000001">
    <property type="protein sequence ID" value="GGI15483.1"/>
    <property type="molecule type" value="Genomic_DNA"/>
</dbReference>
<gene>
    <name evidence="16" type="ORF">GCM10007380_28200</name>
</gene>
<dbReference type="Gene3D" id="1.10.10.10">
    <property type="entry name" value="Winged helix-like DNA-binding domain superfamily/Winged helix DNA-binding domain"/>
    <property type="match status" value="1"/>
</dbReference>
<dbReference type="Proteomes" id="UP000626244">
    <property type="component" value="Unassembled WGS sequence"/>
</dbReference>
<feature type="domain" description="Response regulatory" evidence="14">
    <location>
        <begin position="5"/>
        <end position="118"/>
    </location>
</feature>
<comment type="function">
    <text evidence="10">Member of the two-component regulatory system HssS/HssR involved in intracellular heme homeostasis and tempering of staphylococcal virulence. Phosphorylated HssR binds to a direct repeat sequence within hrtAB promoter and activates the expression of hrtAB, an efflux pump, in response to extracellular heme, hemin, hemoglobin or blood.</text>
</comment>
<evidence type="ECO:0000256" key="3">
    <source>
        <dbReference type="ARBA" id="ARBA00022553"/>
    </source>
</evidence>
<keyword evidence="17" id="KW-1185">Reference proteome</keyword>
<dbReference type="RefSeq" id="WP_087999738.1">
    <property type="nucleotide sequence ID" value="NZ_BMHB01000001.1"/>
</dbReference>
<evidence type="ECO:0000256" key="9">
    <source>
        <dbReference type="ARBA" id="ARBA00023163"/>
    </source>
</evidence>
<dbReference type="FunFam" id="3.40.50.2300:FF:000001">
    <property type="entry name" value="DNA-binding response regulator PhoB"/>
    <property type="match status" value="1"/>
</dbReference>
<dbReference type="Pfam" id="PF00072">
    <property type="entry name" value="Response_reg"/>
    <property type="match status" value="1"/>
</dbReference>
<evidence type="ECO:0000256" key="13">
    <source>
        <dbReference type="PROSITE-ProRule" id="PRU01091"/>
    </source>
</evidence>
<keyword evidence="3 12" id="KW-0597">Phosphoprotein</keyword>
<feature type="DNA-binding region" description="OmpR/PhoB-type" evidence="13">
    <location>
        <begin position="126"/>
        <end position="224"/>
    </location>
</feature>
<dbReference type="GO" id="GO:0005829">
    <property type="term" value="C:cytosol"/>
    <property type="evidence" value="ECO:0007669"/>
    <property type="project" value="TreeGrafter"/>
</dbReference>
<keyword evidence="7 13" id="KW-0238">DNA-binding</keyword>
<dbReference type="PROSITE" id="PS51755">
    <property type="entry name" value="OMPR_PHOB"/>
    <property type="match status" value="1"/>
</dbReference>
<organism evidence="16 17">
    <name type="scientific">Gottfriedia solisilvae</name>
    <dbReference type="NCBI Taxonomy" id="1516104"/>
    <lineage>
        <taxon>Bacteria</taxon>
        <taxon>Bacillati</taxon>
        <taxon>Bacillota</taxon>
        <taxon>Bacilli</taxon>
        <taxon>Bacillales</taxon>
        <taxon>Bacillaceae</taxon>
        <taxon>Gottfriedia</taxon>
    </lineage>
</organism>
<protein>
    <recommendedName>
        <fullName evidence="11">Heme response regulator HssR</fullName>
    </recommendedName>
</protein>
<dbReference type="PROSITE" id="PS50110">
    <property type="entry name" value="RESPONSE_REGULATORY"/>
    <property type="match status" value="1"/>
</dbReference>
<evidence type="ECO:0000259" key="15">
    <source>
        <dbReference type="PROSITE" id="PS51755"/>
    </source>
</evidence>
<dbReference type="PANTHER" id="PTHR48111">
    <property type="entry name" value="REGULATOR OF RPOS"/>
    <property type="match status" value="1"/>
</dbReference>
<dbReference type="GO" id="GO:0000976">
    <property type="term" value="F:transcription cis-regulatory region binding"/>
    <property type="evidence" value="ECO:0007669"/>
    <property type="project" value="TreeGrafter"/>
</dbReference>
<evidence type="ECO:0000259" key="14">
    <source>
        <dbReference type="PROSITE" id="PS50110"/>
    </source>
</evidence>
<dbReference type="GO" id="GO:0032993">
    <property type="term" value="C:protein-DNA complex"/>
    <property type="evidence" value="ECO:0007669"/>
    <property type="project" value="TreeGrafter"/>
</dbReference>
<dbReference type="InterPro" id="IPR001867">
    <property type="entry name" value="OmpR/PhoB-type_DNA-bd"/>
</dbReference>